<dbReference type="GO" id="GO:0005615">
    <property type="term" value="C:extracellular space"/>
    <property type="evidence" value="ECO:0007669"/>
    <property type="project" value="TreeGrafter"/>
</dbReference>
<dbReference type="InterPro" id="IPR001611">
    <property type="entry name" value="Leu-rich_rpt"/>
</dbReference>
<dbReference type="Gene3D" id="3.80.10.10">
    <property type="entry name" value="Ribonuclease Inhibitor"/>
    <property type="match status" value="2"/>
</dbReference>
<evidence type="ECO:0000256" key="3">
    <source>
        <dbReference type="ARBA" id="ARBA00022737"/>
    </source>
</evidence>
<dbReference type="Pfam" id="PF13855">
    <property type="entry name" value="LRR_8"/>
    <property type="match status" value="2"/>
</dbReference>
<dbReference type="OMA" id="CIDTQEP"/>
<dbReference type="SUPFAM" id="SSF52058">
    <property type="entry name" value="L domain-like"/>
    <property type="match status" value="1"/>
</dbReference>
<dbReference type="Pfam" id="PF13516">
    <property type="entry name" value="LRR_6"/>
    <property type="match status" value="1"/>
</dbReference>
<keyword evidence="1" id="KW-0433">Leucine-rich repeat</keyword>
<proteinExistence type="predicted"/>
<accession>A0A4W4F4X6</accession>
<evidence type="ECO:0000313" key="6">
    <source>
        <dbReference type="Proteomes" id="UP000314983"/>
    </source>
</evidence>
<gene>
    <name evidence="5" type="primary">TSKU</name>
</gene>
<dbReference type="STRING" id="8005.ENSEEEP00000019218"/>
<dbReference type="InterPro" id="IPR050328">
    <property type="entry name" value="Dev_Immune_Receptor"/>
</dbReference>
<dbReference type="GO" id="GO:0031012">
    <property type="term" value="C:extracellular matrix"/>
    <property type="evidence" value="ECO:0007669"/>
    <property type="project" value="TreeGrafter"/>
</dbReference>
<dbReference type="SMART" id="SM00369">
    <property type="entry name" value="LRR_TYP"/>
    <property type="match status" value="7"/>
</dbReference>
<dbReference type="InterPro" id="IPR003591">
    <property type="entry name" value="Leu-rich_rpt_typical-subtyp"/>
</dbReference>
<reference evidence="5" key="3">
    <citation type="submission" date="2020-05" db="EMBL/GenBank/DDBJ databases">
        <title>Electrophorus electricus (electric eel) genome, fEleEle1, primary haplotype.</title>
        <authorList>
            <person name="Myers G."/>
            <person name="Meyer A."/>
            <person name="Fedrigo O."/>
            <person name="Formenti G."/>
            <person name="Rhie A."/>
            <person name="Tracey A."/>
            <person name="Sims Y."/>
            <person name="Jarvis E.D."/>
        </authorList>
    </citation>
    <scope>NUCLEOTIDE SEQUENCE [LARGE SCALE GENOMIC DNA]</scope>
</reference>
<feature type="chain" id="PRO_5044295111" description="LRRNT domain-containing protein" evidence="4">
    <location>
        <begin position="23"/>
        <end position="347"/>
    </location>
</feature>
<keyword evidence="3" id="KW-0677">Repeat</keyword>
<dbReference type="InterPro" id="IPR032675">
    <property type="entry name" value="LRR_dom_sf"/>
</dbReference>
<evidence type="ECO:0000256" key="4">
    <source>
        <dbReference type="SAM" id="SignalP"/>
    </source>
</evidence>
<reference evidence="5" key="4">
    <citation type="submission" date="2025-08" db="UniProtKB">
        <authorList>
            <consortium name="Ensembl"/>
        </authorList>
    </citation>
    <scope>IDENTIFICATION</scope>
</reference>
<dbReference type="AlphaFoldDB" id="A0A4W4F4X6"/>
<evidence type="ECO:0008006" key="7">
    <source>
        <dbReference type="Google" id="ProtNLM"/>
    </source>
</evidence>
<reference evidence="6" key="1">
    <citation type="journal article" date="2014" name="Science">
        <title>Nonhuman genetics. Genomic basis for the convergent evolution of electric organs.</title>
        <authorList>
            <person name="Gallant J.R."/>
            <person name="Traeger L.L."/>
            <person name="Volkening J.D."/>
            <person name="Moffett H."/>
            <person name="Chen P.H."/>
            <person name="Novina C.D."/>
            <person name="Phillips G.N.Jr."/>
            <person name="Anand R."/>
            <person name="Wells G.B."/>
            <person name="Pinch M."/>
            <person name="Guth R."/>
            <person name="Unguez G.A."/>
            <person name="Albert J.S."/>
            <person name="Zakon H.H."/>
            <person name="Samanta M.P."/>
            <person name="Sussman M.R."/>
        </authorList>
    </citation>
    <scope>NUCLEOTIDE SEQUENCE [LARGE SCALE GENOMIC DNA]</scope>
</reference>
<reference evidence="6" key="2">
    <citation type="journal article" date="2017" name="Sci. Adv.">
        <title>A tail of two voltages: Proteomic comparison of the three electric organs of the electric eel.</title>
        <authorList>
            <person name="Traeger L.L."/>
            <person name="Sabat G."/>
            <person name="Barrett-Wilt G.A."/>
            <person name="Wells G.B."/>
            <person name="Sussman M.R."/>
        </authorList>
    </citation>
    <scope>NUCLEOTIDE SEQUENCE [LARGE SCALE GENOMIC DNA]</scope>
</reference>
<feature type="signal peptide" evidence="4">
    <location>
        <begin position="1"/>
        <end position="22"/>
    </location>
</feature>
<protein>
    <recommendedName>
        <fullName evidence="7">LRRNT domain-containing protein</fullName>
    </recommendedName>
</protein>
<name>A0A4W4F4X6_ELEEL</name>
<dbReference type="PANTHER" id="PTHR24373:SF352">
    <property type="entry name" value="TSUKUSHI"/>
    <property type="match status" value="1"/>
</dbReference>
<dbReference type="PROSITE" id="PS51450">
    <property type="entry name" value="LRR"/>
    <property type="match status" value="1"/>
</dbReference>
<keyword evidence="2 4" id="KW-0732">Signal</keyword>
<dbReference type="Proteomes" id="UP000314983">
    <property type="component" value="Chromosome 17"/>
</dbReference>
<keyword evidence="6" id="KW-1185">Reference proteome</keyword>
<dbReference type="GeneTree" id="ENSGT00940000160984"/>
<evidence type="ECO:0000313" key="5">
    <source>
        <dbReference type="Ensembl" id="ENSEEEP00000019218.2"/>
    </source>
</evidence>
<organism evidence="5 6">
    <name type="scientific">Electrophorus electricus</name>
    <name type="common">Electric eel</name>
    <name type="synonym">Gymnotus electricus</name>
    <dbReference type="NCBI Taxonomy" id="8005"/>
    <lineage>
        <taxon>Eukaryota</taxon>
        <taxon>Metazoa</taxon>
        <taxon>Chordata</taxon>
        <taxon>Craniata</taxon>
        <taxon>Vertebrata</taxon>
        <taxon>Euteleostomi</taxon>
        <taxon>Actinopterygii</taxon>
        <taxon>Neopterygii</taxon>
        <taxon>Teleostei</taxon>
        <taxon>Ostariophysi</taxon>
        <taxon>Gymnotiformes</taxon>
        <taxon>Gymnotoidei</taxon>
        <taxon>Gymnotidae</taxon>
        <taxon>Electrophorus</taxon>
    </lineage>
</organism>
<sequence>MASTLGGAAAVLLIFHLTVVQTCHPGCQCEVENFGLFNSFSLTKVDCSGVGPRMVPVSIPLATSSLDLSSNRIRSIEASVLSGPGYTTLSSLDLSDNLISMVNGSTFSKLRYLETIDLSGNLVENLVEGCFSGLPLAEVDLSSNRIRVINLNVFAVRDHGRPLSVDLSDNLITTIARNPHSQLPTIQSLNLAGNQLNLMPALQNISLRSLNLACNPIPVIVKQSFAGLRDLVHLSLSDMPELHSIEPQSLQDLQNLQVLDLSHNRKLKSLNAELFSGLELLQELNLSNSGVASLPANILQLLPSIKNIVLRDKVNCWRVHKQEPFHRHFGLSKPGEALTCNVAGVML</sequence>
<evidence type="ECO:0000256" key="1">
    <source>
        <dbReference type="ARBA" id="ARBA00022614"/>
    </source>
</evidence>
<dbReference type="PANTHER" id="PTHR24373">
    <property type="entry name" value="SLIT RELATED LEUCINE-RICH REPEAT NEURONAL PROTEIN"/>
    <property type="match status" value="1"/>
</dbReference>
<evidence type="ECO:0000256" key="2">
    <source>
        <dbReference type="ARBA" id="ARBA00022729"/>
    </source>
</evidence>
<dbReference type="Ensembl" id="ENSEEET00000019429.2">
    <property type="protein sequence ID" value="ENSEEEP00000019218.2"/>
    <property type="gene ID" value="ENSEEEG00000009423.2"/>
</dbReference>
<reference evidence="5" key="5">
    <citation type="submission" date="2025-09" db="UniProtKB">
        <authorList>
            <consortium name="Ensembl"/>
        </authorList>
    </citation>
    <scope>IDENTIFICATION</scope>
</reference>